<dbReference type="InterPro" id="IPR027417">
    <property type="entry name" value="P-loop_NTPase"/>
</dbReference>
<feature type="transmembrane region" description="Helical" evidence="3">
    <location>
        <begin position="847"/>
        <end position="867"/>
    </location>
</feature>
<feature type="transmembrane region" description="Helical" evidence="3">
    <location>
        <begin position="397"/>
        <end position="418"/>
    </location>
</feature>
<keyword evidence="3" id="KW-1133">Transmembrane helix</keyword>
<feature type="transmembrane region" description="Helical" evidence="3">
    <location>
        <begin position="360"/>
        <end position="377"/>
    </location>
</feature>
<evidence type="ECO:0000259" key="4">
    <source>
        <dbReference type="PROSITE" id="PS50893"/>
    </source>
</evidence>
<dbReference type="Proteomes" id="UP001642409">
    <property type="component" value="Unassembled WGS sequence"/>
</dbReference>
<organism evidence="5">
    <name type="scientific">Hexamita inflata</name>
    <dbReference type="NCBI Taxonomy" id="28002"/>
    <lineage>
        <taxon>Eukaryota</taxon>
        <taxon>Metamonada</taxon>
        <taxon>Diplomonadida</taxon>
        <taxon>Hexamitidae</taxon>
        <taxon>Hexamitinae</taxon>
        <taxon>Hexamita</taxon>
    </lineage>
</organism>
<keyword evidence="7" id="KW-1185">Reference proteome</keyword>
<dbReference type="SMART" id="SM00382">
    <property type="entry name" value="AAA"/>
    <property type="match status" value="2"/>
</dbReference>
<evidence type="ECO:0000313" key="7">
    <source>
        <dbReference type="Proteomes" id="UP001642409"/>
    </source>
</evidence>
<feature type="transmembrane region" description="Helical" evidence="3">
    <location>
        <begin position="1256"/>
        <end position="1276"/>
    </location>
</feature>
<dbReference type="EMBL" id="CAXDID020000008">
    <property type="protein sequence ID" value="CAL5977416.1"/>
    <property type="molecule type" value="Genomic_DNA"/>
</dbReference>
<feature type="transmembrane region" description="Helical" evidence="3">
    <location>
        <begin position="292"/>
        <end position="318"/>
    </location>
</feature>
<dbReference type="PANTHER" id="PTHR43038">
    <property type="entry name" value="ATP-BINDING CASSETTE, SUB-FAMILY H, MEMBER 1"/>
    <property type="match status" value="1"/>
</dbReference>
<protein>
    <submittedName>
        <fullName evidence="5">ABC transporter family protein</fullName>
    </submittedName>
    <submittedName>
        <fullName evidence="6">ABC_transporter family protein</fullName>
    </submittedName>
</protein>
<keyword evidence="2" id="KW-0067">ATP-binding</keyword>
<gene>
    <name evidence="6" type="ORF">HINF_LOCUS4288</name>
    <name evidence="5" type="ORF">HINF_LOCUS6724</name>
</gene>
<reference evidence="6 7" key="2">
    <citation type="submission" date="2024-07" db="EMBL/GenBank/DDBJ databases">
        <authorList>
            <person name="Akdeniz Z."/>
        </authorList>
    </citation>
    <scope>NUCLEOTIDE SEQUENCE [LARGE SCALE GENOMIC DNA]</scope>
</reference>
<feature type="transmembrane region" description="Helical" evidence="3">
    <location>
        <begin position="458"/>
        <end position="479"/>
    </location>
</feature>
<feature type="transmembrane region" description="Helical" evidence="3">
    <location>
        <begin position="1223"/>
        <end position="1244"/>
    </location>
</feature>
<reference evidence="5" key="1">
    <citation type="submission" date="2023-06" db="EMBL/GenBank/DDBJ databases">
        <authorList>
            <person name="Kurt Z."/>
        </authorList>
    </citation>
    <scope>NUCLEOTIDE SEQUENCE</scope>
</reference>
<feature type="domain" description="ABC transporter" evidence="4">
    <location>
        <begin position="520"/>
        <end position="760"/>
    </location>
</feature>
<comment type="caution">
    <text evidence="5">The sequence shown here is derived from an EMBL/GenBank/DDBJ whole genome shotgun (WGS) entry which is preliminary data.</text>
</comment>
<dbReference type="Pfam" id="PF00005">
    <property type="entry name" value="ABC_tran"/>
    <property type="match status" value="2"/>
</dbReference>
<evidence type="ECO:0000256" key="1">
    <source>
        <dbReference type="ARBA" id="ARBA00022741"/>
    </source>
</evidence>
<dbReference type="PROSITE" id="PS00211">
    <property type="entry name" value="ABC_TRANSPORTER_1"/>
    <property type="match status" value="2"/>
</dbReference>
<feature type="transmembrane region" description="Helical" evidence="3">
    <location>
        <begin position="1179"/>
        <end position="1198"/>
    </location>
</feature>
<sequence length="1623" mass="186361">MLQFMKVQLKKNYVLIVTLVLGPAFLTALFCALIISSKGEQQFQPYKLHEIQKFPSQLTKFPIAFSPINVVTIQMMENIQKELGFSEVKQFLDEATMNNYFVEANLREDVDAKLQQFGKFVQENQAVLPFALDQSSFTTFLTTDYKHNYLSLPDSIPLQKQEKILFGINFDHSADHMNYTVYFNQQLLQEYQYSHVDTFSRHFTAANEPTFSPYGFFIQSAIENQLLPAPITHRLGSISRKDSQASTQYTIYQLACILPSITPGVLFQIISAQIRSEFIRLPKRLGASEIQYSVVIFIFGFLLISVSVFLQMLASFIFNVEPYNSFSVDVWIVFSILISITQTCYCMLVSAVIQNLTGQVIIQLLVSFMVCSQSMILSTTSKYGYKSMFDRQSLATVLWAAFCILPPLTVFGISDWWAGLKFLQFKEKSHNHLSSLSAIKNMHVPAMDQSYLFKYPDYSSLCAAVCVQAVVILIIVMYLNKILNQPNQLGLPFYYLFDKKYYKQKKDFRQQDSEIRIRQIQINKVAKNYRNGQKRKEVLKNINFSAQTGQIVGLMGLSGCGKTTFCKIIQNEIKAEKGSNILFENIDLLDKYQSLNMNIVASCPQDKSNIMQNASIQDNILVCKQYLNWTEKSIDLESYIQSLLTILKLEKHQNKRYDELSGGMQRRVSLLIALIQTPQILVLDEITANVDPQLKHDIWNVLNDYQNKFNRIIIITSHDSFELQYICSHIIHIREGIVVNNGSVLQMLQNKPIKDHTLSINELFNETQNNQDQIVQYPQVQSILSASSLNTDSDQEQPNYVSNLKNTTVETQQNIEQQQKKHNIENRNNYLGFAFRIRWFRLLNNKFGTIITLILLNILFALVYYFLSAPKSQVDKTDPSTLLHQIIQKYSINTQVDFHQALLSQTTNRIQISTQSPTSISMQTLKNAIHQDQLSQFQVSLGDYSMFVGQTQMPHQYINYLIQQDQNIDPSDQFTDIFKTTVCTSLDYHISNSIHSGCDAPVTQGFVPRIAEIGGIKYNLPIYVNFSTLKKARNYISSHAPEKQYDFNFVDQSANFQASRITPYPLSIIHHVGDTVDIYIHTPSVSSSVETFKDISLSKMYYSLSNWTDLSSATLDQNVSSIINYQNDFLTKYHSMLIKQHNPSWKYLSANFIQQPQYKTVQSKHYITKINAGQMKFGFFYALVLCLLILSTTSSFYYDSAKILRNQLEGIGQLQVKQILSQVVTNILQILVSTIIFFAVFCIFRSTPHDQNWQIYLNFILEAVSHAMLLQVYLLIFEKLQTLVLVICLIFVLSFFLVAYVHLGKQQSLVLTLVLPGFYFFYISNQLSFLYQYPVYEWIYPLLLNFAELLIALYLIYRKGRKNKASNTNQDIMIHAANVSAGYKNTKILQNMNLQLKFGESISLIGNNGCGKTTFIKCVLNQLKHSGTLEHTNDISIIPQDDIEFQDITVKQYFQILGTFDKQLLTELGLHECMTYTYKQLSGGQRRRLTIALVLSLQPTVLVLDEVTAGSDFIMKKAIWDNINRLSDTKIIITHDMEEVKMNGNLICVLKKGSSFMLTDTHVGWMVVVYENIPKISGFVKFFDKYVIKVDSQEQLQKVIEQLETDKTIFTVEENGLEVVFLE</sequence>
<feature type="transmembrane region" description="Helical" evidence="3">
    <location>
        <begin position="12"/>
        <end position="35"/>
    </location>
</feature>
<keyword evidence="3" id="KW-0812">Transmembrane</keyword>
<keyword evidence="1" id="KW-0547">Nucleotide-binding</keyword>
<feature type="transmembrane region" description="Helical" evidence="3">
    <location>
        <begin position="330"/>
        <end position="353"/>
    </location>
</feature>
<evidence type="ECO:0000256" key="2">
    <source>
        <dbReference type="ARBA" id="ARBA00022840"/>
    </source>
</evidence>
<evidence type="ECO:0000313" key="6">
    <source>
        <dbReference type="EMBL" id="CAL5977416.1"/>
    </source>
</evidence>
<dbReference type="InterPro" id="IPR003593">
    <property type="entry name" value="AAA+_ATPase"/>
</dbReference>
<evidence type="ECO:0000313" key="5">
    <source>
        <dbReference type="EMBL" id="CAI9919079.1"/>
    </source>
</evidence>
<feature type="transmembrane region" description="Helical" evidence="3">
    <location>
        <begin position="1310"/>
        <end position="1332"/>
    </location>
</feature>
<dbReference type="PANTHER" id="PTHR43038:SF3">
    <property type="entry name" value="ABC TRANSPORTER G FAMILY MEMBER 20 ISOFORM X1"/>
    <property type="match status" value="1"/>
</dbReference>
<dbReference type="GO" id="GO:0005524">
    <property type="term" value="F:ATP binding"/>
    <property type="evidence" value="ECO:0007669"/>
    <property type="project" value="UniProtKB-KW"/>
</dbReference>
<dbReference type="InterPro" id="IPR003439">
    <property type="entry name" value="ABC_transporter-like_ATP-bd"/>
</dbReference>
<feature type="transmembrane region" description="Helical" evidence="3">
    <location>
        <begin position="249"/>
        <end position="271"/>
    </location>
</feature>
<dbReference type="InterPro" id="IPR017871">
    <property type="entry name" value="ABC_transporter-like_CS"/>
</dbReference>
<dbReference type="EMBL" id="CATOUU010000171">
    <property type="protein sequence ID" value="CAI9919079.1"/>
    <property type="molecule type" value="Genomic_DNA"/>
</dbReference>
<dbReference type="PROSITE" id="PS50893">
    <property type="entry name" value="ABC_TRANSPORTER_2"/>
    <property type="match status" value="2"/>
</dbReference>
<feature type="transmembrane region" description="Helical" evidence="3">
    <location>
        <begin position="1338"/>
        <end position="1357"/>
    </location>
</feature>
<feature type="transmembrane region" description="Helical" evidence="3">
    <location>
        <begin position="1282"/>
        <end position="1303"/>
    </location>
</feature>
<dbReference type="Gene3D" id="3.40.50.300">
    <property type="entry name" value="P-loop containing nucleotide triphosphate hydrolases"/>
    <property type="match status" value="2"/>
</dbReference>
<feature type="domain" description="ABC transporter" evidence="4">
    <location>
        <begin position="1374"/>
        <end position="1577"/>
    </location>
</feature>
<dbReference type="GO" id="GO:0016887">
    <property type="term" value="F:ATP hydrolysis activity"/>
    <property type="evidence" value="ECO:0007669"/>
    <property type="project" value="InterPro"/>
</dbReference>
<name>A0AA86NHC6_9EUKA</name>
<proteinExistence type="predicted"/>
<keyword evidence="3" id="KW-0472">Membrane</keyword>
<accession>A0AA86NHC6</accession>
<evidence type="ECO:0000256" key="3">
    <source>
        <dbReference type="SAM" id="Phobius"/>
    </source>
</evidence>
<dbReference type="SUPFAM" id="SSF52540">
    <property type="entry name" value="P-loop containing nucleoside triphosphate hydrolases"/>
    <property type="match status" value="2"/>
</dbReference>
<dbReference type="CDD" id="cd00267">
    <property type="entry name" value="ABC_ATPase"/>
    <property type="match status" value="1"/>
</dbReference>